<feature type="domain" description="Transketolase-like pyrimidine-binding" evidence="13">
    <location>
        <begin position="103"/>
        <end position="278"/>
    </location>
</feature>
<dbReference type="OrthoDB" id="10266385at2759"/>
<evidence type="ECO:0000256" key="9">
    <source>
        <dbReference type="ARBA" id="ARBA00023128"/>
    </source>
</evidence>
<dbReference type="CDD" id="cd07036">
    <property type="entry name" value="TPP_PYR_E1-PDHc-beta_like"/>
    <property type="match status" value="1"/>
</dbReference>
<dbReference type="Pfam" id="PF02779">
    <property type="entry name" value="Transket_pyr"/>
    <property type="match status" value="1"/>
</dbReference>
<comment type="catalytic activity">
    <reaction evidence="12">
        <text>N(6)-[(R)-lipoyl]-L-lysyl-[protein] + pyruvate + H(+) = N(6)-[(R)-S(8)-acetyldihydrolipoyl]-L-lysyl-[protein] + CO2</text>
        <dbReference type="Rhea" id="RHEA:19189"/>
        <dbReference type="Rhea" id="RHEA-COMP:10474"/>
        <dbReference type="Rhea" id="RHEA-COMP:10478"/>
        <dbReference type="ChEBI" id="CHEBI:15361"/>
        <dbReference type="ChEBI" id="CHEBI:15378"/>
        <dbReference type="ChEBI" id="CHEBI:16526"/>
        <dbReference type="ChEBI" id="CHEBI:83099"/>
        <dbReference type="ChEBI" id="CHEBI:83111"/>
        <dbReference type="EC" id="1.2.4.1"/>
    </reaction>
</comment>
<dbReference type="FunFam" id="3.40.50.920:FF:000001">
    <property type="entry name" value="Pyruvate dehydrogenase E1 beta subunit"/>
    <property type="match status" value="1"/>
</dbReference>
<keyword evidence="7 12" id="KW-0560">Oxidoreductase</keyword>
<keyword evidence="6" id="KW-0630">Potassium</keyword>
<protein>
    <recommendedName>
        <fullName evidence="12">Pyruvate dehydrogenase E1 component subunit beta</fullName>
        <ecNumber evidence="12">1.2.4.1</ecNumber>
    </recommendedName>
</protein>
<keyword evidence="14" id="KW-1185">Reference proteome</keyword>
<dbReference type="GeneID" id="116201431"/>
<reference evidence="14" key="1">
    <citation type="journal article" date="2020" name="Plant Biotechnol. J.">
        <title>The pomegranate (Punica granatum L.) draft genome dissects genetic divergence between soft- and hard-seeded cultivars.</title>
        <authorList>
            <person name="Luo X."/>
            <person name="Li H."/>
            <person name="Wu Z."/>
            <person name="Yao W."/>
            <person name="Zhao P."/>
            <person name="Cao D."/>
            <person name="Yu H."/>
            <person name="Li K."/>
            <person name="Poudel K."/>
            <person name="Zhao D."/>
            <person name="Zhang F."/>
            <person name="Xia X."/>
            <person name="Chen L."/>
            <person name="Wang Q."/>
            <person name="Jing D."/>
            <person name="Cao S."/>
        </authorList>
    </citation>
    <scope>NUCLEOTIDE SEQUENCE [LARGE SCALE GENOMIC DNA]</scope>
    <source>
        <strain evidence="14">cv. Tunisia</strain>
    </source>
</reference>
<dbReference type="Pfam" id="PF02780">
    <property type="entry name" value="Transketolase_C"/>
    <property type="match status" value="1"/>
</dbReference>
<sequence>MRKSSNNLVSVWLVPVGRGSPSPPFPDSGHLLHPPREAESIPTAASTDLNPRVIVQFGKKMFSIVRQKVFNGGSAATALGQTLQRIRPAVAAARGYSSAAKEMTVREALNSALDEEMSADPKVFLMGEEVGEYQGAYKISKGLLEKYGPERVLDTPITEAGFTGIGVGAAYYGLRPVVEFMTFNFSMQAIDHIINSAAKSNYMSAGQISVPIVFRGPNGAAAGVGAQHSQCYAAWYASCPGLKVLAPYSSEDARGLLKAAIRDPDPVVFLENELLYGESFPISAEAVDSSFCLPIGKAKIEREGKDVTITAFSKMVGLALKAAEILAKEGISAEIINLRSIRPLDRATINASVRKTNRLVTLEEGFPQHGVGAEICTSVIEESFGYLDAPVERIAGADVPMPYAANLERSAVPQVEDIVRAAKRACYRAVPMAATA</sequence>
<comment type="subunit">
    <text evidence="3">Tetramer of 2 alpha and 2 beta subunits.</text>
</comment>
<dbReference type="AlphaFoldDB" id="A0A6P8D4R6"/>
<proteinExistence type="predicted"/>
<dbReference type="RefSeq" id="XP_031388531.1">
    <property type="nucleotide sequence ID" value="XM_031532671.1"/>
</dbReference>
<dbReference type="Proteomes" id="UP000515151">
    <property type="component" value="Chromosome 3"/>
</dbReference>
<dbReference type="InterPro" id="IPR027110">
    <property type="entry name" value="PDHB_mito-type"/>
</dbReference>
<dbReference type="NCBIfam" id="NF006667">
    <property type="entry name" value="PRK09212.1"/>
    <property type="match status" value="1"/>
</dbReference>
<keyword evidence="8 12" id="KW-0786">Thiamine pyrophosphate</keyword>
<dbReference type="SUPFAM" id="SSF52518">
    <property type="entry name" value="Thiamin diphosphate-binding fold (THDP-binding)"/>
    <property type="match status" value="1"/>
</dbReference>
<evidence type="ECO:0000313" key="15">
    <source>
        <dbReference type="RefSeq" id="XP_031388531.1"/>
    </source>
</evidence>
<keyword evidence="10 12" id="KW-0670">Pyruvate</keyword>
<evidence type="ECO:0000256" key="6">
    <source>
        <dbReference type="ARBA" id="ARBA00022958"/>
    </source>
</evidence>
<dbReference type="PANTHER" id="PTHR11624:SF112">
    <property type="entry name" value="PYRUVATE DEHYDROGENASE E1 COMPONENT SUBUNIT BETA-1, MITOCHONDRIAL"/>
    <property type="match status" value="1"/>
</dbReference>
<evidence type="ECO:0000256" key="11">
    <source>
        <dbReference type="ARBA" id="ARBA00025211"/>
    </source>
</evidence>
<gene>
    <name evidence="15" type="primary">LOC116201431</name>
</gene>
<dbReference type="Gene3D" id="3.40.50.970">
    <property type="match status" value="1"/>
</dbReference>
<name>A0A6P8D4R6_PUNGR</name>
<dbReference type="PANTHER" id="PTHR11624">
    <property type="entry name" value="DEHYDROGENASE RELATED"/>
    <property type="match status" value="1"/>
</dbReference>
<comment type="cofactor">
    <cofactor evidence="1 12">
        <name>thiamine diphosphate</name>
        <dbReference type="ChEBI" id="CHEBI:58937"/>
    </cofactor>
</comment>
<evidence type="ECO:0000256" key="1">
    <source>
        <dbReference type="ARBA" id="ARBA00001964"/>
    </source>
</evidence>
<dbReference type="GO" id="GO:0006086">
    <property type="term" value="P:pyruvate decarboxylation to acetyl-CoA"/>
    <property type="evidence" value="ECO:0007669"/>
    <property type="project" value="InterPro"/>
</dbReference>
<dbReference type="InterPro" id="IPR029061">
    <property type="entry name" value="THDP-binding"/>
</dbReference>
<keyword evidence="9" id="KW-0496">Mitochondrion</keyword>
<dbReference type="GO" id="GO:0005759">
    <property type="term" value="C:mitochondrial matrix"/>
    <property type="evidence" value="ECO:0007669"/>
    <property type="project" value="UniProtKB-SubCell"/>
</dbReference>
<comment type="function">
    <text evidence="12">The pyruvate dehydrogenase complex catalyzes the overall conversion of pyruvate to acetyl-CoA and CO2.</text>
</comment>
<evidence type="ECO:0000256" key="12">
    <source>
        <dbReference type="RuleBase" id="RU364074"/>
    </source>
</evidence>
<evidence type="ECO:0000256" key="5">
    <source>
        <dbReference type="ARBA" id="ARBA00022946"/>
    </source>
</evidence>
<evidence type="ECO:0000256" key="3">
    <source>
        <dbReference type="ARBA" id="ARBA00011130"/>
    </source>
</evidence>
<dbReference type="SUPFAM" id="SSF52922">
    <property type="entry name" value="TK C-terminal domain-like"/>
    <property type="match status" value="1"/>
</dbReference>
<evidence type="ECO:0000256" key="10">
    <source>
        <dbReference type="ARBA" id="ARBA00023317"/>
    </source>
</evidence>
<dbReference type="InterPro" id="IPR009014">
    <property type="entry name" value="Transketo_C/PFOR_II"/>
</dbReference>
<keyword evidence="4" id="KW-0479">Metal-binding</keyword>
<organism evidence="14 15">
    <name type="scientific">Punica granatum</name>
    <name type="common">Pomegranate</name>
    <dbReference type="NCBI Taxonomy" id="22663"/>
    <lineage>
        <taxon>Eukaryota</taxon>
        <taxon>Viridiplantae</taxon>
        <taxon>Streptophyta</taxon>
        <taxon>Embryophyta</taxon>
        <taxon>Tracheophyta</taxon>
        <taxon>Spermatophyta</taxon>
        <taxon>Magnoliopsida</taxon>
        <taxon>eudicotyledons</taxon>
        <taxon>Gunneridae</taxon>
        <taxon>Pentapetalae</taxon>
        <taxon>rosids</taxon>
        <taxon>malvids</taxon>
        <taxon>Myrtales</taxon>
        <taxon>Lythraceae</taxon>
        <taxon>Punica</taxon>
    </lineage>
</organism>
<dbReference type="GO" id="GO:0004739">
    <property type="term" value="F:pyruvate dehydrogenase (acetyl-transferring) activity"/>
    <property type="evidence" value="ECO:0007669"/>
    <property type="project" value="UniProtKB-UniRule"/>
</dbReference>
<comment type="subcellular location">
    <subcellularLocation>
        <location evidence="2">Mitochondrion matrix</location>
    </subcellularLocation>
</comment>
<dbReference type="InterPro" id="IPR005475">
    <property type="entry name" value="Transketolase-like_Pyr-bd"/>
</dbReference>
<dbReference type="EC" id="1.2.4.1" evidence="12"/>
<evidence type="ECO:0000256" key="4">
    <source>
        <dbReference type="ARBA" id="ARBA00022723"/>
    </source>
</evidence>
<dbReference type="NCBIfam" id="NF008854">
    <property type="entry name" value="PRK11892.1"/>
    <property type="match status" value="1"/>
</dbReference>
<evidence type="ECO:0000259" key="13">
    <source>
        <dbReference type="SMART" id="SM00861"/>
    </source>
</evidence>
<dbReference type="GO" id="GO:0046872">
    <property type="term" value="F:metal ion binding"/>
    <property type="evidence" value="ECO:0007669"/>
    <property type="project" value="UniProtKB-KW"/>
</dbReference>
<dbReference type="InterPro" id="IPR033248">
    <property type="entry name" value="Transketolase_C"/>
</dbReference>
<dbReference type="SMART" id="SM00861">
    <property type="entry name" value="Transket_pyr"/>
    <property type="match status" value="1"/>
</dbReference>
<dbReference type="FunFam" id="3.40.50.970:FF:000006">
    <property type="entry name" value="Pyruvate dehydrogenase E1 component subunit beta"/>
    <property type="match status" value="1"/>
</dbReference>
<keyword evidence="5" id="KW-0809">Transit peptide</keyword>
<dbReference type="Gene3D" id="3.40.50.920">
    <property type="match status" value="1"/>
</dbReference>
<evidence type="ECO:0000256" key="8">
    <source>
        <dbReference type="ARBA" id="ARBA00023052"/>
    </source>
</evidence>
<evidence type="ECO:0000256" key="2">
    <source>
        <dbReference type="ARBA" id="ARBA00004305"/>
    </source>
</evidence>
<comment type="function">
    <text evidence="11">The pyruvate dehydrogenase complex catalyzes the overall conversion of pyruvate to acetyl-CoA and CO(2). It contains multiple copies of three enzymatic components: pyruvate dehydrogenase (E1), dihydrolipoamide acetyltransferase (E2) and lipoamide dehydrogenase (E3).</text>
</comment>
<evidence type="ECO:0000313" key="14">
    <source>
        <dbReference type="Proteomes" id="UP000515151"/>
    </source>
</evidence>
<reference evidence="15" key="2">
    <citation type="submission" date="2025-08" db="UniProtKB">
        <authorList>
            <consortium name="RefSeq"/>
        </authorList>
    </citation>
    <scope>IDENTIFICATION</scope>
    <source>
        <tissue evidence="15">Leaf</tissue>
    </source>
</reference>
<evidence type="ECO:0000256" key="7">
    <source>
        <dbReference type="ARBA" id="ARBA00023002"/>
    </source>
</evidence>
<accession>A0A6P8D4R6</accession>